<dbReference type="Pfam" id="PF06920">
    <property type="entry name" value="DHR-2_Lobe_A"/>
    <property type="match status" value="1"/>
</dbReference>
<name>A2FYZ3_TRIV3</name>
<dbReference type="InParanoid" id="A2FYZ3"/>
<dbReference type="InterPro" id="IPR016024">
    <property type="entry name" value="ARM-type_fold"/>
</dbReference>
<dbReference type="PROSITE" id="PS51650">
    <property type="entry name" value="C2_DOCK"/>
    <property type="match status" value="1"/>
</dbReference>
<dbReference type="Pfam" id="PF20422">
    <property type="entry name" value="DHR-2_Lobe_B"/>
    <property type="match status" value="1"/>
</dbReference>
<dbReference type="GO" id="GO:0035023">
    <property type="term" value="P:regulation of Rho protein signal transduction"/>
    <property type="evidence" value="ECO:0000318"/>
    <property type="project" value="GO_Central"/>
</dbReference>
<dbReference type="GO" id="GO:0005085">
    <property type="term" value="F:guanyl-nucleotide exchange factor activity"/>
    <property type="evidence" value="ECO:0000318"/>
    <property type="project" value="GO_Central"/>
</dbReference>
<dbReference type="VEuPathDB" id="TrichDB:TVAG_405420"/>
<dbReference type="Gene3D" id="2.60.40.150">
    <property type="entry name" value="C2 domain"/>
    <property type="match status" value="1"/>
</dbReference>
<protein>
    <submittedName>
        <fullName evidence="6">Dedicator of cytokinesis family protein</fullName>
    </submittedName>
</protein>
<dbReference type="KEGG" id="tva:4747551"/>
<dbReference type="Gene3D" id="1.20.58.740">
    <property type="match status" value="1"/>
</dbReference>
<proteinExistence type="inferred from homology"/>
<dbReference type="SUPFAM" id="SSF48371">
    <property type="entry name" value="ARM repeat"/>
    <property type="match status" value="1"/>
</dbReference>
<evidence type="ECO:0000256" key="3">
    <source>
        <dbReference type="PROSITE-ProRule" id="PRU00983"/>
    </source>
</evidence>
<keyword evidence="7" id="KW-1185">Reference proteome</keyword>
<comment type="similarity">
    <text evidence="3">Belongs to the DOCK family.</text>
</comment>
<dbReference type="eggNOG" id="KOG1997">
    <property type="taxonomic scope" value="Eukaryota"/>
</dbReference>
<evidence type="ECO:0000256" key="2">
    <source>
        <dbReference type="ARBA" id="ARBA00022658"/>
    </source>
</evidence>
<dbReference type="InterPro" id="IPR027357">
    <property type="entry name" value="DOCKER_dom"/>
</dbReference>
<keyword evidence="2" id="KW-0344">Guanine-nucleotide releasing factor</keyword>
<evidence type="ECO:0000259" key="5">
    <source>
        <dbReference type="PROSITE" id="PS51651"/>
    </source>
</evidence>
<sequence>MSLSWDADKIIDDWLKSQHQDNDESDWTEPFVVSCSRTKNPFYSDYANSFKQLPSYEENWIVDLYTNQTFEMKFTDCSVTKFTPIPPRPITFLSDCRLNSAILMTKTVACPILQSYWTGKKINVIENPINLGAAIQRKTSSYFEFTVSEFLSNQDLFEPLLFTGFMFSGQQIVSEPWNFVPLPCAEILRVSDTKVLENTKIVYRLNEVSDRLSLVIIAYHPYSQKNGTTVLSAYEKNSTSIEEAQATINKSKNSNINNYCQLGYYIVSLPTLLENDLLPPPFISSETVTEKMLQSIVQGGIKYPAEDKLGLTIKIKISAREIDDSTVIQSNNLLGSMNYSITEPILNFSHSLLVEMTSATVKLPNWKTEAVYVTVELKKDLESDGMPLIKDRFSQKHVDCAKGIACPAHKKVAFRETFIIDLPQRVENGSIVVFTFVAISRKGDKFVEEKIGYSYIHLMDKHGEQVALKGGKFELAINEINSNNPQSLRNGSSLFCKIMTTRRSNLLPKSPELIRVYKSIQNKSFILEEFRKVEPKALLRSSLQIFDILISNFTEAPKDIFDILLYIADIATDLCPKAFDKFLDVFSVVFSFMKNGNSTHDFHVSLLTTWEHFIHKEHEACKNGIGRDAPLMNFFFVLLIKSIYITKDRDFHQEINMFIDAFTKSIVVLNKSNHQLSIQSLKTFSLFVLNLFDIGFYTAAIDSIEAQVKAFGDTKIDLKSSLFILKSSLQPKVIATALLHIKHFPEFLIDQIERCLVAQNFTELDKIFSILNYNIACLPTSISMAVCTHILPILDFVPSLVLGNTANEESPYVTTFIYIVGIVDPDHIRQYIRTAESKSSFFKAIMKSLDFLSYSGKANDSQQNRFSHMHCKTEKELLYKKSFSLFRERAFSAQTNVIRFMGKFIFEEGYVEECSLIIYQLFSSNLVINLVEDLVLLLVEFIKLYPKEIFENKKVPLAKFIMKILELSRFTESGNIFFDTLEQVDKATYGSTNRSLMLVERVIYKLPLFVVTEIVLNQCFARTIIFKYQKLLKMQDNYHNNIELLAEVIYNKLLLFQHSPDVVCEILQEIASTSALYGYYLEFVMCNIAMLAVVFEYNTLLGRIDKIFGCDSQAIALTHICPFAKALKCPDNILKDLPDVPGFCDSKYFHFPVIIDCIIKMINYSQEKEYHEITIDLIGIVIPFMQYNSDYSFMSQTLGNISNSAVAVAGIAKDQERLLGKYYRVNFFGDVFKDDDKKSYIYREKELTNVFNFSKRIIQDLTNVHPGKKFEIIQESSKVDESKLNSGIGYIQITSVDPYITKEERKLRTSQFEEKMNNKLFYFDTPYVIGSNEAQGPIDKQCRRRAIFELEHPMPYILKRQQIISFSTKEYNPAKVSLRMIKDRTYEMVSLIETKNTSGIQQMLNGNLLVQVNVGPKRIAEVFLGGQAEIDEKTSLKLKKAFADFLEINQKALKIHAEYIRQNPMFISMQQELESGFEALKELISKYIV</sequence>
<reference evidence="6" key="1">
    <citation type="submission" date="2006-10" db="EMBL/GenBank/DDBJ databases">
        <authorList>
            <person name="Amadeo P."/>
            <person name="Zhao Q."/>
            <person name="Wortman J."/>
            <person name="Fraser-Liggett C."/>
            <person name="Carlton J."/>
        </authorList>
    </citation>
    <scope>NUCLEOTIDE SEQUENCE</scope>
    <source>
        <strain evidence="6">G3</strain>
    </source>
</reference>
<evidence type="ECO:0000313" key="6">
    <source>
        <dbReference type="EMBL" id="EAX89875.1"/>
    </source>
</evidence>
<dbReference type="SMR" id="A2FYZ3"/>
<dbReference type="EMBL" id="DS114158">
    <property type="protein sequence ID" value="EAX89875.1"/>
    <property type="molecule type" value="Genomic_DNA"/>
</dbReference>
<dbReference type="InterPro" id="IPR046769">
    <property type="entry name" value="DOCKER_Lobe_A"/>
</dbReference>
<accession>A2FYZ3</accession>
<evidence type="ECO:0000313" key="7">
    <source>
        <dbReference type="Proteomes" id="UP000001542"/>
    </source>
</evidence>
<feature type="domain" description="C2 DOCK-type" evidence="4">
    <location>
        <begin position="349"/>
        <end position="520"/>
    </location>
</feature>
<dbReference type="OrthoDB" id="47328at2759"/>
<dbReference type="Pfam" id="PF20421">
    <property type="entry name" value="DHR-2_Lobe_C"/>
    <property type="match status" value="1"/>
</dbReference>
<dbReference type="InterPro" id="IPR043162">
    <property type="entry name" value="DOCK_C_lobe_C"/>
</dbReference>
<dbReference type="VEuPathDB" id="TrichDB:TVAGG3_0474650"/>
<dbReference type="CDD" id="cd11684">
    <property type="entry name" value="DHR2_DOCK"/>
    <property type="match status" value="1"/>
</dbReference>
<dbReference type="GO" id="GO:0007264">
    <property type="term" value="P:small GTPase-mediated signal transduction"/>
    <property type="evidence" value="ECO:0007669"/>
    <property type="project" value="InterPro"/>
</dbReference>
<reference evidence="6" key="2">
    <citation type="journal article" date="2007" name="Science">
        <title>Draft genome sequence of the sexually transmitted pathogen Trichomonas vaginalis.</title>
        <authorList>
            <person name="Carlton J.M."/>
            <person name="Hirt R.P."/>
            <person name="Silva J.C."/>
            <person name="Delcher A.L."/>
            <person name="Schatz M."/>
            <person name="Zhao Q."/>
            <person name="Wortman J.R."/>
            <person name="Bidwell S.L."/>
            <person name="Alsmark U.C.M."/>
            <person name="Besteiro S."/>
            <person name="Sicheritz-Ponten T."/>
            <person name="Noel C.J."/>
            <person name="Dacks J.B."/>
            <person name="Foster P.G."/>
            <person name="Simillion C."/>
            <person name="Van de Peer Y."/>
            <person name="Miranda-Saavedra D."/>
            <person name="Barton G.J."/>
            <person name="Westrop G.D."/>
            <person name="Mueller S."/>
            <person name="Dessi D."/>
            <person name="Fiori P.L."/>
            <person name="Ren Q."/>
            <person name="Paulsen I."/>
            <person name="Zhang H."/>
            <person name="Bastida-Corcuera F.D."/>
            <person name="Simoes-Barbosa A."/>
            <person name="Brown M.T."/>
            <person name="Hayes R.D."/>
            <person name="Mukherjee M."/>
            <person name="Okumura C.Y."/>
            <person name="Schneider R."/>
            <person name="Smith A.J."/>
            <person name="Vanacova S."/>
            <person name="Villalvazo M."/>
            <person name="Haas B.J."/>
            <person name="Pertea M."/>
            <person name="Feldblyum T.V."/>
            <person name="Utterback T.R."/>
            <person name="Shu C.L."/>
            <person name="Osoegawa K."/>
            <person name="de Jong P.J."/>
            <person name="Hrdy I."/>
            <person name="Horvathova L."/>
            <person name="Zubacova Z."/>
            <person name="Dolezal P."/>
            <person name="Malik S.B."/>
            <person name="Logsdon J.M. Jr."/>
            <person name="Henze K."/>
            <person name="Gupta A."/>
            <person name="Wang C.C."/>
            <person name="Dunne R.L."/>
            <person name="Upcroft J.A."/>
            <person name="Upcroft P."/>
            <person name="White O."/>
            <person name="Salzberg S.L."/>
            <person name="Tang P."/>
            <person name="Chiu C.-H."/>
            <person name="Lee Y.-S."/>
            <person name="Embley T.M."/>
            <person name="Coombs G.H."/>
            <person name="Mottram J.C."/>
            <person name="Tachezy J."/>
            <person name="Fraser-Liggett C.M."/>
            <person name="Johnson P.J."/>
        </authorList>
    </citation>
    <scope>NUCLEOTIDE SEQUENCE [LARGE SCALE GENOMIC DNA]</scope>
    <source>
        <strain evidence="6">G3</strain>
    </source>
</reference>
<dbReference type="InterPro" id="IPR035892">
    <property type="entry name" value="C2_domain_sf"/>
</dbReference>
<evidence type="ECO:0000259" key="4">
    <source>
        <dbReference type="PROSITE" id="PS51650"/>
    </source>
</evidence>
<organism evidence="6 7">
    <name type="scientific">Trichomonas vaginalis (strain ATCC PRA-98 / G3)</name>
    <dbReference type="NCBI Taxonomy" id="412133"/>
    <lineage>
        <taxon>Eukaryota</taxon>
        <taxon>Metamonada</taxon>
        <taxon>Parabasalia</taxon>
        <taxon>Trichomonadida</taxon>
        <taxon>Trichomonadidae</taxon>
        <taxon>Trichomonas</taxon>
    </lineage>
</organism>
<dbReference type="InterPro" id="IPR027007">
    <property type="entry name" value="C2_DOCK-type_domain"/>
</dbReference>
<dbReference type="PANTHER" id="PTHR23317">
    <property type="entry name" value="DEDICATOR OF CYTOKINESIS DOCK"/>
    <property type="match status" value="1"/>
</dbReference>
<dbReference type="STRING" id="5722.A2FYZ3"/>
<dbReference type="Proteomes" id="UP000001542">
    <property type="component" value="Unassembled WGS sequence"/>
</dbReference>
<dbReference type="InterPro" id="IPR046773">
    <property type="entry name" value="DOCKER_Lobe_C"/>
</dbReference>
<dbReference type="Gene3D" id="1.25.40.410">
    <property type="match status" value="1"/>
</dbReference>
<dbReference type="InterPro" id="IPR026791">
    <property type="entry name" value="DOCK"/>
</dbReference>
<dbReference type="InterPro" id="IPR046770">
    <property type="entry name" value="DOCKER_Lobe_B"/>
</dbReference>
<keyword evidence="1" id="KW-0597">Phosphoprotein</keyword>
<dbReference type="PROSITE" id="PS51651">
    <property type="entry name" value="DOCKER"/>
    <property type="match status" value="1"/>
</dbReference>
<evidence type="ECO:0000256" key="1">
    <source>
        <dbReference type="ARBA" id="ARBA00022553"/>
    </source>
</evidence>
<dbReference type="PANTHER" id="PTHR23317:SF76">
    <property type="entry name" value="LD20667P"/>
    <property type="match status" value="1"/>
</dbReference>
<dbReference type="RefSeq" id="XP_001302805.1">
    <property type="nucleotide sequence ID" value="XM_001302804.1"/>
</dbReference>
<dbReference type="InterPro" id="IPR043161">
    <property type="entry name" value="DOCK_C_lobe_A"/>
</dbReference>
<feature type="domain" description="DOCKER" evidence="5">
    <location>
        <begin position="1054"/>
        <end position="1489"/>
    </location>
</feature>
<gene>
    <name evidence="6" type="ORF">TVAG_405420</name>
</gene>